<comment type="caution">
    <text evidence="1">The sequence shown here is derived from an EMBL/GenBank/DDBJ whole genome shotgun (WGS) entry which is preliminary data.</text>
</comment>
<organism evidence="1 2">
    <name type="scientific">Neonectria punicea</name>
    <dbReference type="NCBI Taxonomy" id="979145"/>
    <lineage>
        <taxon>Eukaryota</taxon>
        <taxon>Fungi</taxon>
        <taxon>Dikarya</taxon>
        <taxon>Ascomycota</taxon>
        <taxon>Pezizomycotina</taxon>
        <taxon>Sordariomycetes</taxon>
        <taxon>Hypocreomycetidae</taxon>
        <taxon>Hypocreales</taxon>
        <taxon>Nectriaceae</taxon>
        <taxon>Neonectria</taxon>
    </lineage>
</organism>
<evidence type="ECO:0000313" key="1">
    <source>
        <dbReference type="EMBL" id="KAK7415870.1"/>
    </source>
</evidence>
<sequence>MTMVSNDKHEIRSMIYERAACLSDSGQRLGLKEAKHLWINKGLYPRSDAASH</sequence>
<accession>A0ABR1H429</accession>
<protein>
    <submittedName>
        <fullName evidence="1">Uncharacterized protein</fullName>
    </submittedName>
</protein>
<gene>
    <name evidence="1" type="ORF">QQX98_005559</name>
</gene>
<keyword evidence="2" id="KW-1185">Reference proteome</keyword>
<dbReference type="Proteomes" id="UP001498476">
    <property type="component" value="Unassembled WGS sequence"/>
</dbReference>
<name>A0ABR1H429_9HYPO</name>
<reference evidence="1 2" key="1">
    <citation type="journal article" date="2025" name="Microbiol. Resour. Announc.">
        <title>Draft genome sequences for Neonectria magnoliae and Neonectria punicea, canker pathogens of Liriodendron tulipifera and Acer saccharum in West Virginia.</title>
        <authorList>
            <person name="Petronek H.M."/>
            <person name="Kasson M.T."/>
            <person name="Metheny A.M."/>
            <person name="Stauder C.M."/>
            <person name="Lovett B."/>
            <person name="Lynch S.C."/>
            <person name="Garnas J.R."/>
            <person name="Kasson L.R."/>
            <person name="Stajich J.E."/>
        </authorList>
    </citation>
    <scope>NUCLEOTIDE SEQUENCE [LARGE SCALE GENOMIC DNA]</scope>
    <source>
        <strain evidence="1 2">NRRL 64653</strain>
    </source>
</reference>
<dbReference type="EMBL" id="JAZAVJ010000076">
    <property type="protein sequence ID" value="KAK7415870.1"/>
    <property type="molecule type" value="Genomic_DNA"/>
</dbReference>
<proteinExistence type="predicted"/>
<evidence type="ECO:0000313" key="2">
    <source>
        <dbReference type="Proteomes" id="UP001498476"/>
    </source>
</evidence>